<evidence type="ECO:0000256" key="4">
    <source>
        <dbReference type="SAM" id="MobiDB-lite"/>
    </source>
</evidence>
<accession>A0AAJ6ANX1</accession>
<dbReference type="InterPro" id="IPR012340">
    <property type="entry name" value="NA-bd_OB-fold"/>
</dbReference>
<sequence>MRQNMTVRGTVGTEPRKVTLPSGDSAVDFRLASTERKWNQRTGEWEDGNTNWFTVTAYKKLADNVYRSVVKGQPVVVTGNLSVRPWTSKDGQRQGTAVEIYATTIGHDLAMGFAEFSRPYEIFAGSTESWDASPLGRDPVETPQGDGDDPEVAA</sequence>
<dbReference type="PANTHER" id="PTHR10302">
    <property type="entry name" value="SINGLE-STRANDED DNA-BINDING PROTEIN"/>
    <property type="match status" value="1"/>
</dbReference>
<keyword evidence="1 2" id="KW-0238">DNA-binding</keyword>
<dbReference type="Pfam" id="PF00436">
    <property type="entry name" value="SSB"/>
    <property type="match status" value="1"/>
</dbReference>
<dbReference type="GO" id="GO:0006260">
    <property type="term" value="P:DNA replication"/>
    <property type="evidence" value="ECO:0007669"/>
    <property type="project" value="InterPro"/>
</dbReference>
<dbReference type="EMBL" id="CP122566">
    <property type="protein sequence ID" value="WGH93506.1"/>
    <property type="molecule type" value="Genomic_DNA"/>
</dbReference>
<evidence type="ECO:0000256" key="1">
    <source>
        <dbReference type="ARBA" id="ARBA00023125"/>
    </source>
</evidence>
<dbReference type="GO" id="GO:0009295">
    <property type="term" value="C:nucleoid"/>
    <property type="evidence" value="ECO:0007669"/>
    <property type="project" value="TreeGrafter"/>
</dbReference>
<organism evidence="5 6">
    <name type="scientific">Auritidibacter ignavus</name>
    <dbReference type="NCBI Taxonomy" id="678932"/>
    <lineage>
        <taxon>Bacteria</taxon>
        <taxon>Bacillati</taxon>
        <taxon>Actinomycetota</taxon>
        <taxon>Actinomycetes</taxon>
        <taxon>Micrococcales</taxon>
        <taxon>Micrococcaceae</taxon>
        <taxon>Auritidibacter</taxon>
    </lineage>
</organism>
<evidence type="ECO:0000256" key="3">
    <source>
        <dbReference type="RuleBase" id="RU000524"/>
    </source>
</evidence>
<dbReference type="SUPFAM" id="SSF50249">
    <property type="entry name" value="Nucleic acid-binding proteins"/>
    <property type="match status" value="1"/>
</dbReference>
<reference evidence="5 6" key="1">
    <citation type="submission" date="2023-03" db="EMBL/GenBank/DDBJ databases">
        <title>Complete genome sequences of several Auritidibacter ignavus strains isolated from ear infections.</title>
        <authorList>
            <person name="Baehr T."/>
            <person name="Baumhoegger A.M."/>
        </authorList>
    </citation>
    <scope>NUCLEOTIDE SEQUENCE [LARGE SCALE GENOMIC DNA]</scope>
    <source>
        <strain evidence="5 6">BABAE-6</strain>
    </source>
</reference>
<dbReference type="AlphaFoldDB" id="A0AAJ6ANX1"/>
<dbReference type="CDD" id="cd04496">
    <property type="entry name" value="SSB_OBF"/>
    <property type="match status" value="1"/>
</dbReference>
<evidence type="ECO:0000256" key="2">
    <source>
        <dbReference type="PROSITE-ProRule" id="PRU00252"/>
    </source>
</evidence>
<dbReference type="GO" id="GO:0003697">
    <property type="term" value="F:single-stranded DNA binding"/>
    <property type="evidence" value="ECO:0007669"/>
    <property type="project" value="InterPro"/>
</dbReference>
<proteinExistence type="predicted"/>
<dbReference type="PROSITE" id="PS50935">
    <property type="entry name" value="SSB"/>
    <property type="match status" value="1"/>
</dbReference>
<evidence type="ECO:0000313" key="6">
    <source>
        <dbReference type="Proteomes" id="UP001224674"/>
    </source>
</evidence>
<dbReference type="RefSeq" id="WP_110099518.1">
    <property type="nucleotide sequence ID" value="NZ_CP122562.1"/>
</dbReference>
<name>A0AAJ6ANX1_9MICC</name>
<evidence type="ECO:0000313" key="5">
    <source>
        <dbReference type="EMBL" id="WGH93506.1"/>
    </source>
</evidence>
<dbReference type="Gene3D" id="2.40.50.140">
    <property type="entry name" value="Nucleic acid-binding proteins"/>
    <property type="match status" value="1"/>
</dbReference>
<dbReference type="InterPro" id="IPR000424">
    <property type="entry name" value="Primosome_PriB/ssb"/>
</dbReference>
<keyword evidence="6" id="KW-1185">Reference proteome</keyword>
<dbReference type="InterPro" id="IPR011344">
    <property type="entry name" value="ssDNA-bd"/>
</dbReference>
<dbReference type="PANTHER" id="PTHR10302:SF27">
    <property type="entry name" value="SINGLE-STRANDED DNA-BINDING PROTEIN"/>
    <property type="match status" value="1"/>
</dbReference>
<gene>
    <name evidence="5" type="ORF">QDX21_01440</name>
</gene>
<dbReference type="Proteomes" id="UP001224674">
    <property type="component" value="Chromosome"/>
</dbReference>
<dbReference type="NCBIfam" id="TIGR00621">
    <property type="entry name" value="ssb"/>
    <property type="match status" value="1"/>
</dbReference>
<protein>
    <recommendedName>
        <fullName evidence="3">Single-stranded DNA-binding protein</fullName>
    </recommendedName>
</protein>
<feature type="region of interest" description="Disordered" evidence="4">
    <location>
        <begin position="128"/>
        <end position="154"/>
    </location>
</feature>